<comment type="caution">
    <text evidence="2">The sequence shown here is derived from an EMBL/GenBank/DDBJ whole genome shotgun (WGS) entry which is preliminary data.</text>
</comment>
<dbReference type="InterPro" id="IPR018699">
    <property type="entry name" value="DUF2203"/>
</dbReference>
<reference evidence="2 3" key="1">
    <citation type="submission" date="2018-09" db="EMBL/GenBank/DDBJ databases">
        <title>Genomic Encyclopedia of Archaeal and Bacterial Type Strains, Phase II (KMG-II): from individual species to whole genera.</title>
        <authorList>
            <person name="Goeker M."/>
        </authorList>
    </citation>
    <scope>NUCLEOTIDE SEQUENCE [LARGE SCALE GENOMIC DNA]</scope>
    <source>
        <strain evidence="2 3">DSM 17008</strain>
    </source>
</reference>
<sequence>MFSYYFTLEEANKTLEGLTEEMAGLQELQLEYRELLASRLRFKQESFISAAAKEEELFVLEAGIDFLEFQSRMLIKQLEKQSIFVKSIDQGLVDFPARMDGAPVLLCWKQGETEIAHYHGVFETYRKRKKVNYIDD</sequence>
<dbReference type="Proteomes" id="UP000285120">
    <property type="component" value="Unassembled WGS sequence"/>
</dbReference>
<organism evidence="2 3">
    <name type="scientific">Sinobaca qinghaiensis</name>
    <dbReference type="NCBI Taxonomy" id="342944"/>
    <lineage>
        <taxon>Bacteria</taxon>
        <taxon>Bacillati</taxon>
        <taxon>Bacillota</taxon>
        <taxon>Bacilli</taxon>
        <taxon>Bacillales</taxon>
        <taxon>Sporolactobacillaceae</taxon>
        <taxon>Sinobaca</taxon>
    </lineage>
</organism>
<name>A0A419V306_9BACL</name>
<gene>
    <name evidence="2" type="ORF">ATL39_1987</name>
</gene>
<dbReference type="OrthoDB" id="9802910at2"/>
<dbReference type="PIRSF" id="PIRSF016498">
    <property type="entry name" value="UCP016498"/>
    <property type="match status" value="1"/>
</dbReference>
<evidence type="ECO:0000313" key="3">
    <source>
        <dbReference type="Proteomes" id="UP000285120"/>
    </source>
</evidence>
<dbReference type="Pfam" id="PF09969">
    <property type="entry name" value="DUF2203"/>
    <property type="match status" value="1"/>
</dbReference>
<dbReference type="RefSeq" id="WP_120193189.1">
    <property type="nucleotide sequence ID" value="NZ_RAPK01000009.1"/>
</dbReference>
<proteinExistence type="predicted"/>
<evidence type="ECO:0008006" key="4">
    <source>
        <dbReference type="Google" id="ProtNLM"/>
    </source>
</evidence>
<protein>
    <recommendedName>
        <fullName evidence="4">Cell division protein DivIVA</fullName>
    </recommendedName>
</protein>
<accession>A0A419V306</accession>
<keyword evidence="1" id="KW-0175">Coiled coil</keyword>
<evidence type="ECO:0000313" key="2">
    <source>
        <dbReference type="EMBL" id="RKD72791.1"/>
    </source>
</evidence>
<evidence type="ECO:0000256" key="1">
    <source>
        <dbReference type="SAM" id="Coils"/>
    </source>
</evidence>
<feature type="coiled-coil region" evidence="1">
    <location>
        <begin position="8"/>
        <end position="45"/>
    </location>
</feature>
<dbReference type="EMBL" id="RAPK01000009">
    <property type="protein sequence ID" value="RKD72791.1"/>
    <property type="molecule type" value="Genomic_DNA"/>
</dbReference>
<keyword evidence="3" id="KW-1185">Reference proteome</keyword>
<dbReference type="AlphaFoldDB" id="A0A419V306"/>